<keyword evidence="1" id="KW-0732">Signal</keyword>
<keyword evidence="3" id="KW-1185">Reference proteome</keyword>
<dbReference type="AlphaFoldDB" id="A0A0A0LGQ3"/>
<sequence length="113" mass="12597">MEGKKLALVVLMVMTIFTCSLAQDALNDDKRQFEKNENKEYIQLFSDGSNDKGVRYKDDYSRKMMKEAPTPTPTPPPPPICFGNFCGGGLLDCDEPCFCNIPMGATRGNCVLY</sequence>
<evidence type="ECO:0000313" key="2">
    <source>
        <dbReference type="EMBL" id="KGN59161.1"/>
    </source>
</evidence>
<name>A0A0A0LGQ3_CUCSA</name>
<gene>
    <name evidence="2" type="ORF">Csa_3G778180</name>
</gene>
<accession>A0A0A0LGQ3</accession>
<feature type="signal peptide" evidence="1">
    <location>
        <begin position="1"/>
        <end position="22"/>
    </location>
</feature>
<reference evidence="2 3" key="2">
    <citation type="journal article" date="2009" name="PLoS ONE">
        <title>An integrated genetic and cytogenetic map of the cucumber genome.</title>
        <authorList>
            <person name="Ren Y."/>
            <person name="Zhang Z."/>
            <person name="Liu J."/>
            <person name="Staub J.E."/>
            <person name="Han Y."/>
            <person name="Cheng Z."/>
            <person name="Li X."/>
            <person name="Lu J."/>
            <person name="Miao H."/>
            <person name="Kang H."/>
            <person name="Xie B."/>
            <person name="Gu X."/>
            <person name="Wang X."/>
            <person name="Du Y."/>
            <person name="Jin W."/>
            <person name="Huang S."/>
        </authorList>
    </citation>
    <scope>NUCLEOTIDE SEQUENCE [LARGE SCALE GENOMIC DNA]</scope>
    <source>
        <strain evidence="3">cv. 9930</strain>
    </source>
</reference>
<feature type="chain" id="PRO_5001966073" evidence="1">
    <location>
        <begin position="23"/>
        <end position="113"/>
    </location>
</feature>
<dbReference type="Proteomes" id="UP000029981">
    <property type="component" value="Chromosome 3"/>
</dbReference>
<reference evidence="2 3" key="3">
    <citation type="journal article" date="2010" name="BMC Genomics">
        <title>Transcriptome sequencing and comparative analysis of cucumber flowers with different sex types.</title>
        <authorList>
            <person name="Guo S."/>
            <person name="Zheng Y."/>
            <person name="Joung J.G."/>
            <person name="Liu S."/>
            <person name="Zhang Z."/>
            <person name="Crasta O.R."/>
            <person name="Sobral B.W."/>
            <person name="Xu Y."/>
            <person name="Huang S."/>
            <person name="Fei Z."/>
        </authorList>
    </citation>
    <scope>NUCLEOTIDE SEQUENCE [LARGE SCALE GENOMIC DNA]</scope>
    <source>
        <strain evidence="3">cv. 9930</strain>
    </source>
</reference>
<evidence type="ECO:0000313" key="3">
    <source>
        <dbReference type="Proteomes" id="UP000029981"/>
    </source>
</evidence>
<evidence type="ECO:0000256" key="1">
    <source>
        <dbReference type="SAM" id="SignalP"/>
    </source>
</evidence>
<proteinExistence type="predicted"/>
<protein>
    <submittedName>
        <fullName evidence="2">Uncharacterized protein</fullName>
    </submittedName>
</protein>
<dbReference type="Gramene" id="KGN59161">
    <property type="protein sequence ID" value="KGN59161"/>
    <property type="gene ID" value="Csa_3G778180"/>
</dbReference>
<organism evidence="2 3">
    <name type="scientific">Cucumis sativus</name>
    <name type="common">Cucumber</name>
    <dbReference type="NCBI Taxonomy" id="3659"/>
    <lineage>
        <taxon>Eukaryota</taxon>
        <taxon>Viridiplantae</taxon>
        <taxon>Streptophyta</taxon>
        <taxon>Embryophyta</taxon>
        <taxon>Tracheophyta</taxon>
        <taxon>Spermatophyta</taxon>
        <taxon>Magnoliopsida</taxon>
        <taxon>eudicotyledons</taxon>
        <taxon>Gunneridae</taxon>
        <taxon>Pentapetalae</taxon>
        <taxon>rosids</taxon>
        <taxon>fabids</taxon>
        <taxon>Cucurbitales</taxon>
        <taxon>Cucurbitaceae</taxon>
        <taxon>Benincaseae</taxon>
        <taxon>Cucumis</taxon>
    </lineage>
</organism>
<reference evidence="2 3" key="4">
    <citation type="journal article" date="2011" name="BMC Genomics">
        <title>RNA-Seq improves annotation of protein-coding genes in the cucumber genome.</title>
        <authorList>
            <person name="Li Z."/>
            <person name="Zhang Z."/>
            <person name="Yan P."/>
            <person name="Huang S."/>
            <person name="Fei Z."/>
            <person name="Lin K."/>
        </authorList>
    </citation>
    <scope>NUCLEOTIDE SEQUENCE [LARGE SCALE GENOMIC DNA]</scope>
    <source>
        <strain evidence="3">cv. 9930</strain>
    </source>
</reference>
<dbReference type="EMBL" id="CM002924">
    <property type="protein sequence ID" value="KGN59161.1"/>
    <property type="molecule type" value="Genomic_DNA"/>
</dbReference>
<reference evidence="2 3" key="1">
    <citation type="journal article" date="2009" name="Nat. Genet.">
        <title>The genome of the cucumber, Cucumis sativus L.</title>
        <authorList>
            <person name="Huang S."/>
            <person name="Li R."/>
            <person name="Zhang Z."/>
            <person name="Li L."/>
            <person name="Gu X."/>
            <person name="Fan W."/>
            <person name="Lucas W.J."/>
            <person name="Wang X."/>
            <person name="Xie B."/>
            <person name="Ni P."/>
            <person name="Ren Y."/>
            <person name="Zhu H."/>
            <person name="Li J."/>
            <person name="Lin K."/>
            <person name="Jin W."/>
            <person name="Fei Z."/>
            <person name="Li G."/>
            <person name="Staub J."/>
            <person name="Kilian A."/>
            <person name="van der Vossen E.A."/>
            <person name="Wu Y."/>
            <person name="Guo J."/>
            <person name="He J."/>
            <person name="Jia Z."/>
            <person name="Ren Y."/>
            <person name="Tian G."/>
            <person name="Lu Y."/>
            <person name="Ruan J."/>
            <person name="Qian W."/>
            <person name="Wang M."/>
            <person name="Huang Q."/>
            <person name="Li B."/>
            <person name="Xuan Z."/>
            <person name="Cao J."/>
            <person name="Asan"/>
            <person name="Wu Z."/>
            <person name="Zhang J."/>
            <person name="Cai Q."/>
            <person name="Bai Y."/>
            <person name="Zhao B."/>
            <person name="Han Y."/>
            <person name="Li Y."/>
            <person name="Li X."/>
            <person name="Wang S."/>
            <person name="Shi Q."/>
            <person name="Liu S."/>
            <person name="Cho W.K."/>
            <person name="Kim J.Y."/>
            <person name="Xu Y."/>
            <person name="Heller-Uszynska K."/>
            <person name="Miao H."/>
            <person name="Cheng Z."/>
            <person name="Zhang S."/>
            <person name="Wu J."/>
            <person name="Yang Y."/>
            <person name="Kang H."/>
            <person name="Li M."/>
            <person name="Liang H."/>
            <person name="Ren X."/>
            <person name="Shi Z."/>
            <person name="Wen M."/>
            <person name="Jian M."/>
            <person name="Yang H."/>
            <person name="Zhang G."/>
            <person name="Yang Z."/>
            <person name="Chen R."/>
            <person name="Liu S."/>
            <person name="Li J."/>
            <person name="Ma L."/>
            <person name="Liu H."/>
            <person name="Zhou Y."/>
            <person name="Zhao J."/>
            <person name="Fang X."/>
            <person name="Li G."/>
            <person name="Fang L."/>
            <person name="Li Y."/>
            <person name="Liu D."/>
            <person name="Zheng H."/>
            <person name="Zhang Y."/>
            <person name="Qin N."/>
            <person name="Li Z."/>
            <person name="Yang G."/>
            <person name="Yang S."/>
            <person name="Bolund L."/>
            <person name="Kristiansen K."/>
            <person name="Zheng H."/>
            <person name="Li S."/>
            <person name="Zhang X."/>
            <person name="Yang H."/>
            <person name="Wang J."/>
            <person name="Sun R."/>
            <person name="Zhang B."/>
            <person name="Jiang S."/>
            <person name="Wang J."/>
            <person name="Du Y."/>
            <person name="Li S."/>
        </authorList>
    </citation>
    <scope>NUCLEOTIDE SEQUENCE [LARGE SCALE GENOMIC DNA]</scope>
    <source>
        <strain evidence="3">cv. 9930</strain>
    </source>
</reference>